<name>A0A1L3FER4_BRAJP</name>
<evidence type="ECO:0000313" key="2">
    <source>
        <dbReference type="Proteomes" id="UP000181962"/>
    </source>
</evidence>
<reference evidence="1 2" key="1">
    <citation type="submission" date="2016-11" db="EMBL/GenBank/DDBJ databases">
        <title>Complete Genome Sequence of Bradyrhizobium sp. strain J5, an isolated from soybean nodule in Hokkaido.</title>
        <authorList>
            <person name="Kanehara K."/>
        </authorList>
    </citation>
    <scope>NUCLEOTIDE SEQUENCE [LARGE SCALE GENOMIC DNA]</scope>
    <source>
        <strain evidence="1 2">J5</strain>
    </source>
</reference>
<organism evidence="1 2">
    <name type="scientific">Bradyrhizobium japonicum</name>
    <dbReference type="NCBI Taxonomy" id="375"/>
    <lineage>
        <taxon>Bacteria</taxon>
        <taxon>Pseudomonadati</taxon>
        <taxon>Pseudomonadota</taxon>
        <taxon>Alphaproteobacteria</taxon>
        <taxon>Hyphomicrobiales</taxon>
        <taxon>Nitrobacteraceae</taxon>
        <taxon>Bradyrhizobium</taxon>
    </lineage>
</organism>
<evidence type="ECO:0000313" key="1">
    <source>
        <dbReference type="EMBL" id="APG11778.1"/>
    </source>
</evidence>
<gene>
    <name evidence="1" type="ORF">BKD09_25920</name>
</gene>
<protein>
    <submittedName>
        <fullName evidence="1">Uncharacterized protein</fullName>
    </submittedName>
</protein>
<accession>A0A1L3FER4</accession>
<dbReference type="AlphaFoldDB" id="A0A1L3FER4"/>
<sequence length="69" mass="7213">MVIECDQEQSCQTMNLKLTLVGVVLASVFAAPVAAGPFEDAVDAHARGDDAKALYGQSVGKPATQQPPR</sequence>
<proteinExistence type="predicted"/>
<dbReference type="Proteomes" id="UP000181962">
    <property type="component" value="Chromosome"/>
</dbReference>
<dbReference type="EMBL" id="CP017637">
    <property type="protein sequence ID" value="APG11778.1"/>
    <property type="molecule type" value="Genomic_DNA"/>
</dbReference>